<name>A0ABU2HCS5_9GAMM</name>
<dbReference type="Proteomes" id="UP001267407">
    <property type="component" value="Unassembled WGS sequence"/>
</dbReference>
<proteinExistence type="predicted"/>
<protein>
    <submittedName>
        <fullName evidence="1">Uncharacterized protein</fullName>
    </submittedName>
</protein>
<gene>
    <name evidence="1" type="ORF">RKA07_02060</name>
</gene>
<accession>A0ABU2HCS5</accession>
<reference evidence="1" key="1">
    <citation type="submission" date="2023-09" db="EMBL/GenBank/DDBJ databases">
        <title>Marinobacter sediminicola sp. nov. and Marinobacter maritimum sp. nov., isolated from marine sediment.</title>
        <authorList>
            <person name="An J."/>
        </authorList>
    </citation>
    <scope>NUCLEOTIDE SEQUENCE</scope>
    <source>
        <strain evidence="1">F60267</strain>
    </source>
</reference>
<keyword evidence="2" id="KW-1185">Reference proteome</keyword>
<dbReference type="RefSeq" id="WP_310965417.1">
    <property type="nucleotide sequence ID" value="NZ_JAVMBO010000003.1"/>
</dbReference>
<dbReference type="EMBL" id="JAVMBO010000003">
    <property type="protein sequence ID" value="MDS1308883.1"/>
    <property type="molecule type" value="Genomic_DNA"/>
</dbReference>
<sequence>MKKELQTSKSVLDEGIDRTHRLNIPIPNPDTVTPEDVIRYRVLVAQAWIEQDIKFNFLPDDIPDFATIGDYCDHNMYLLDEALQGSKVGSFYEWDWDVQKICDHFNAVADALSKWLESGRKGSAADYIDIEASFS</sequence>
<organism evidence="1 2">
    <name type="scientific">Marinobacter xiaoshiensis</name>
    <dbReference type="NCBI Taxonomy" id="3073652"/>
    <lineage>
        <taxon>Bacteria</taxon>
        <taxon>Pseudomonadati</taxon>
        <taxon>Pseudomonadota</taxon>
        <taxon>Gammaproteobacteria</taxon>
        <taxon>Pseudomonadales</taxon>
        <taxon>Marinobacteraceae</taxon>
        <taxon>Marinobacter</taxon>
    </lineage>
</organism>
<evidence type="ECO:0000313" key="1">
    <source>
        <dbReference type="EMBL" id="MDS1308883.1"/>
    </source>
</evidence>
<evidence type="ECO:0000313" key="2">
    <source>
        <dbReference type="Proteomes" id="UP001267407"/>
    </source>
</evidence>
<comment type="caution">
    <text evidence="1">The sequence shown here is derived from an EMBL/GenBank/DDBJ whole genome shotgun (WGS) entry which is preliminary data.</text>
</comment>